<evidence type="ECO:0000313" key="3">
    <source>
        <dbReference type="EMBL" id="EQB30680.1"/>
    </source>
</evidence>
<dbReference type="STRING" id="1346791.M529_18225"/>
<comment type="caution">
    <text evidence="3">The sequence shown here is derived from an EMBL/GenBank/DDBJ whole genome shotgun (WGS) entry which is preliminary data.</text>
</comment>
<evidence type="ECO:0000313" key="4">
    <source>
        <dbReference type="Proteomes" id="UP000015523"/>
    </source>
</evidence>
<evidence type="ECO:0000256" key="1">
    <source>
        <dbReference type="SAM" id="MobiDB-lite"/>
    </source>
</evidence>
<feature type="region of interest" description="Disordered" evidence="1">
    <location>
        <begin position="1"/>
        <end position="24"/>
    </location>
</feature>
<keyword evidence="2" id="KW-1133">Transmembrane helix</keyword>
<feature type="transmembrane region" description="Helical" evidence="2">
    <location>
        <begin position="34"/>
        <end position="52"/>
    </location>
</feature>
<gene>
    <name evidence="3" type="ORF">M529_18225</name>
</gene>
<dbReference type="PATRIC" id="fig|1346791.3.peg.3515"/>
<dbReference type="EMBL" id="AUWY01000118">
    <property type="protein sequence ID" value="EQB30680.1"/>
    <property type="molecule type" value="Genomic_DNA"/>
</dbReference>
<keyword evidence="2" id="KW-0812">Transmembrane</keyword>
<name>T0IPC9_9SPHN</name>
<evidence type="ECO:0000256" key="2">
    <source>
        <dbReference type="SAM" id="Phobius"/>
    </source>
</evidence>
<keyword evidence="4" id="KW-1185">Reference proteome</keyword>
<proteinExistence type="predicted"/>
<reference evidence="3 4" key="1">
    <citation type="journal article" date="2013" name="Genome Announc.">
        <title>Draft Genome Sequence of Sphingobium ummariense Strain RL-3, a Hexachlorocyclohexane-Degrading Bacterium.</title>
        <authorList>
            <person name="Kohli P."/>
            <person name="Dua A."/>
            <person name="Sangwan N."/>
            <person name="Oldach P."/>
            <person name="Khurana J.P."/>
            <person name="Lal R."/>
        </authorList>
    </citation>
    <scope>NUCLEOTIDE SEQUENCE [LARGE SCALE GENOMIC DNA]</scope>
    <source>
        <strain evidence="3 4">RL-3</strain>
    </source>
</reference>
<dbReference type="AlphaFoldDB" id="T0IPC9"/>
<dbReference type="Proteomes" id="UP000015523">
    <property type="component" value="Unassembled WGS sequence"/>
</dbReference>
<accession>T0IPC9</accession>
<keyword evidence="2" id="KW-0472">Membrane</keyword>
<sequence>MMRNDRERRAMAEQEQHVTTDEARAGSTPHIMRYVLAISLALAVVAMLLVLWL</sequence>
<organism evidence="3 4">
    <name type="scientific">Sphingobium ummariense RL-3</name>
    <dbReference type="NCBI Taxonomy" id="1346791"/>
    <lineage>
        <taxon>Bacteria</taxon>
        <taxon>Pseudomonadati</taxon>
        <taxon>Pseudomonadota</taxon>
        <taxon>Alphaproteobacteria</taxon>
        <taxon>Sphingomonadales</taxon>
        <taxon>Sphingomonadaceae</taxon>
        <taxon>Sphingobium</taxon>
    </lineage>
</organism>
<protein>
    <submittedName>
        <fullName evidence="3">Uncharacterized protein</fullName>
    </submittedName>
</protein>